<sequence>MALERCLFLLACLGTAQEAVATFNPRQYYKNNALCKAVRRGHVEKVVDINLKYVDINPNASTTLLMVHGWPSLWSTWSYQIDAFKNDYHLVVPDLRGFGESDHPGNPDSSGTMADLVGDLVCLLEHAKINSAICMGHDWGSAVCYEAARRRPDIFQGVVGIVVPYIPAATHFVPIKNLISAFPTFNYQLFFDTVPDVAAEELGKDVERSIRATLRTVASPPPHDFLKCSESFLRAWDGISIPPVPFFSHDEEKYFIEQYNISGFRNTLQFYAHANRYQTWKLAHTQGNHTIQQPVLAVYPTEDPVADWMLAAQMLKSAHYLPDLTTSLLPGAHWVHLEHPEKLNEVVRKWLERTAQPYRSGFVIQHPQKYSDDL</sequence>
<dbReference type="SUPFAM" id="SSF53474">
    <property type="entry name" value="alpha/beta-Hydrolases"/>
    <property type="match status" value="1"/>
</dbReference>
<dbReference type="GO" id="GO:0016787">
    <property type="term" value="F:hydrolase activity"/>
    <property type="evidence" value="ECO:0007669"/>
    <property type="project" value="UniProtKB-KW"/>
</dbReference>
<dbReference type="Proteomes" id="UP000467700">
    <property type="component" value="Unassembled WGS sequence"/>
</dbReference>
<dbReference type="PRINTS" id="PR00412">
    <property type="entry name" value="EPOXHYDRLASE"/>
</dbReference>
<evidence type="ECO:0000313" key="5">
    <source>
        <dbReference type="EMBL" id="CAA7269168.1"/>
    </source>
</evidence>
<feature type="signal peptide" evidence="3">
    <location>
        <begin position="1"/>
        <end position="21"/>
    </location>
</feature>
<dbReference type="OrthoDB" id="408373at2759"/>
<dbReference type="AlphaFoldDB" id="A0A8S0WAY7"/>
<dbReference type="Gene3D" id="3.40.50.1820">
    <property type="entry name" value="alpha/beta hydrolase"/>
    <property type="match status" value="1"/>
</dbReference>
<evidence type="ECO:0000313" key="6">
    <source>
        <dbReference type="Proteomes" id="UP000467700"/>
    </source>
</evidence>
<dbReference type="PANTHER" id="PTHR43329">
    <property type="entry name" value="EPOXIDE HYDROLASE"/>
    <property type="match status" value="1"/>
</dbReference>
<dbReference type="EMBL" id="CACVBS010000075">
    <property type="protein sequence ID" value="CAA7269168.1"/>
    <property type="molecule type" value="Genomic_DNA"/>
</dbReference>
<evidence type="ECO:0000256" key="1">
    <source>
        <dbReference type="ARBA" id="ARBA00022801"/>
    </source>
</evidence>
<comment type="caution">
    <text evidence="5">The sequence shown here is derived from an EMBL/GenBank/DDBJ whole genome shotgun (WGS) entry which is preliminary data.</text>
</comment>
<keyword evidence="6" id="KW-1185">Reference proteome</keyword>
<proteinExistence type="inferred from homology"/>
<protein>
    <recommendedName>
        <fullName evidence="4">AB hydrolase-1 domain-containing protein</fullName>
    </recommendedName>
</protein>
<reference evidence="5 6" key="1">
    <citation type="submission" date="2020-01" db="EMBL/GenBank/DDBJ databases">
        <authorList>
            <person name="Gupta K D."/>
        </authorList>
    </citation>
    <scope>NUCLEOTIDE SEQUENCE [LARGE SCALE GENOMIC DNA]</scope>
</reference>
<dbReference type="InterPro" id="IPR000639">
    <property type="entry name" value="Epox_hydrolase-like"/>
</dbReference>
<evidence type="ECO:0000256" key="2">
    <source>
        <dbReference type="ARBA" id="ARBA00038334"/>
    </source>
</evidence>
<dbReference type="InterPro" id="IPR000073">
    <property type="entry name" value="AB_hydrolase_1"/>
</dbReference>
<name>A0A8S0WAY7_CYCAE</name>
<evidence type="ECO:0000259" key="4">
    <source>
        <dbReference type="Pfam" id="PF00561"/>
    </source>
</evidence>
<feature type="domain" description="AB hydrolase-1" evidence="4">
    <location>
        <begin position="63"/>
        <end position="340"/>
    </location>
</feature>
<comment type="similarity">
    <text evidence="2">Belongs to the AB hydrolase superfamily. Epoxide hydrolase family.</text>
</comment>
<evidence type="ECO:0000256" key="3">
    <source>
        <dbReference type="SAM" id="SignalP"/>
    </source>
</evidence>
<keyword evidence="1" id="KW-0378">Hydrolase</keyword>
<feature type="chain" id="PRO_5035758630" description="AB hydrolase-1 domain-containing protein" evidence="3">
    <location>
        <begin position="22"/>
        <end position="374"/>
    </location>
</feature>
<dbReference type="Pfam" id="PF00561">
    <property type="entry name" value="Abhydrolase_1"/>
    <property type="match status" value="1"/>
</dbReference>
<dbReference type="InterPro" id="IPR029058">
    <property type="entry name" value="AB_hydrolase_fold"/>
</dbReference>
<keyword evidence="3" id="KW-0732">Signal</keyword>
<accession>A0A8S0WAY7</accession>
<organism evidence="5 6">
    <name type="scientific">Cyclocybe aegerita</name>
    <name type="common">Black poplar mushroom</name>
    <name type="synonym">Agrocybe aegerita</name>
    <dbReference type="NCBI Taxonomy" id="1973307"/>
    <lineage>
        <taxon>Eukaryota</taxon>
        <taxon>Fungi</taxon>
        <taxon>Dikarya</taxon>
        <taxon>Basidiomycota</taxon>
        <taxon>Agaricomycotina</taxon>
        <taxon>Agaricomycetes</taxon>
        <taxon>Agaricomycetidae</taxon>
        <taxon>Agaricales</taxon>
        <taxon>Agaricineae</taxon>
        <taxon>Bolbitiaceae</taxon>
        <taxon>Cyclocybe</taxon>
    </lineage>
</organism>
<gene>
    <name evidence="5" type="ORF">AAE3_LOCUS11452</name>
</gene>